<dbReference type="OrthoDB" id="1918918at2759"/>
<feature type="region of interest" description="Disordered" evidence="8">
    <location>
        <begin position="1"/>
        <end position="35"/>
    </location>
</feature>
<keyword evidence="4" id="KW-0010">Activator</keyword>
<organism evidence="10 11">
    <name type="scientific">Ceratopteris richardii</name>
    <name type="common">Triangle waterfern</name>
    <dbReference type="NCBI Taxonomy" id="49495"/>
    <lineage>
        <taxon>Eukaryota</taxon>
        <taxon>Viridiplantae</taxon>
        <taxon>Streptophyta</taxon>
        <taxon>Embryophyta</taxon>
        <taxon>Tracheophyta</taxon>
        <taxon>Polypodiopsida</taxon>
        <taxon>Polypodiidae</taxon>
        <taxon>Polypodiales</taxon>
        <taxon>Pteridineae</taxon>
        <taxon>Pteridaceae</taxon>
        <taxon>Parkerioideae</taxon>
        <taxon>Ceratopteris</taxon>
    </lineage>
</organism>
<dbReference type="Pfam" id="PF00847">
    <property type="entry name" value="AP2"/>
    <property type="match status" value="1"/>
</dbReference>
<evidence type="ECO:0000256" key="1">
    <source>
        <dbReference type="ARBA" id="ARBA00004123"/>
    </source>
</evidence>
<keyword evidence="3" id="KW-0238">DNA-binding</keyword>
<keyword evidence="5" id="KW-0804">Transcription</keyword>
<evidence type="ECO:0000256" key="5">
    <source>
        <dbReference type="ARBA" id="ARBA00023163"/>
    </source>
</evidence>
<evidence type="ECO:0000313" key="10">
    <source>
        <dbReference type="EMBL" id="KAH7423531.1"/>
    </source>
</evidence>
<evidence type="ECO:0000256" key="8">
    <source>
        <dbReference type="SAM" id="MobiDB-lite"/>
    </source>
</evidence>
<evidence type="ECO:0000313" key="11">
    <source>
        <dbReference type="Proteomes" id="UP000825935"/>
    </source>
</evidence>
<keyword evidence="6" id="KW-0539">Nucleus</keyword>
<protein>
    <recommendedName>
        <fullName evidence="9">AP2/ERF domain-containing protein</fullName>
    </recommendedName>
</protein>
<accession>A0A8T2TJH2</accession>
<dbReference type="Gene3D" id="3.30.730.10">
    <property type="entry name" value="AP2/ERF domain"/>
    <property type="match status" value="1"/>
</dbReference>
<keyword evidence="11" id="KW-1185">Reference proteome</keyword>
<evidence type="ECO:0000256" key="4">
    <source>
        <dbReference type="ARBA" id="ARBA00023159"/>
    </source>
</evidence>
<feature type="compositionally biased region" description="Basic residues" evidence="8">
    <location>
        <begin position="1"/>
        <end position="14"/>
    </location>
</feature>
<feature type="compositionally biased region" description="Polar residues" evidence="8">
    <location>
        <begin position="176"/>
        <end position="186"/>
    </location>
</feature>
<sequence>MGARKARKRYHTSHRTTSDSNSLASSSSSRTAKRRFKGVRMRSWGKWVSEIRLPKSGTRLWLGSFSTAEQAARAYDVALVCLRGRSVSLNFPESPPLNAPCGLPHHRIIELANAAAVTLSAPISERSPAQSAISSQAESAENSASSCQDTATTVHRMENNPSEPESGSAGPLSVPDSISNDSMESQTNMPTINWWSSFLETGGIETLLRLAEADEPDPSRPIERLECLLDCLQKEEHWENELLWSQSLLIPYFSYQHLFLNTMQLPQEDDLPAVIELCLWES</sequence>
<feature type="compositionally biased region" description="Polar residues" evidence="8">
    <location>
        <begin position="147"/>
        <end position="165"/>
    </location>
</feature>
<dbReference type="InterPro" id="IPR036955">
    <property type="entry name" value="AP2/ERF_dom_sf"/>
</dbReference>
<evidence type="ECO:0000256" key="2">
    <source>
        <dbReference type="ARBA" id="ARBA00023015"/>
    </source>
</evidence>
<dbReference type="CDD" id="cd00018">
    <property type="entry name" value="AP2"/>
    <property type="match status" value="1"/>
</dbReference>
<evidence type="ECO:0000256" key="6">
    <source>
        <dbReference type="ARBA" id="ARBA00023242"/>
    </source>
</evidence>
<dbReference type="SMART" id="SM00380">
    <property type="entry name" value="AP2"/>
    <property type="match status" value="1"/>
</dbReference>
<comment type="similarity">
    <text evidence="7">Belongs to the AP2/ERF transcription factor family. ERF subfamily.</text>
</comment>
<dbReference type="OMA" id="HWENELL"/>
<gene>
    <name evidence="10" type="ORF">KP509_12G060100</name>
</gene>
<reference evidence="10" key="1">
    <citation type="submission" date="2021-08" db="EMBL/GenBank/DDBJ databases">
        <title>WGS assembly of Ceratopteris richardii.</title>
        <authorList>
            <person name="Marchant D.B."/>
            <person name="Chen G."/>
            <person name="Jenkins J."/>
            <person name="Shu S."/>
            <person name="Leebens-Mack J."/>
            <person name="Grimwood J."/>
            <person name="Schmutz J."/>
            <person name="Soltis P."/>
            <person name="Soltis D."/>
            <person name="Chen Z.-H."/>
        </authorList>
    </citation>
    <scope>NUCLEOTIDE SEQUENCE</scope>
    <source>
        <strain evidence="10">Whitten #5841</strain>
        <tissue evidence="10">Leaf</tissue>
    </source>
</reference>
<dbReference type="AlphaFoldDB" id="A0A8T2TJH2"/>
<dbReference type="GO" id="GO:0005634">
    <property type="term" value="C:nucleus"/>
    <property type="evidence" value="ECO:0007669"/>
    <property type="project" value="UniProtKB-SubCell"/>
</dbReference>
<feature type="compositionally biased region" description="Low complexity" evidence="8">
    <location>
        <begin position="128"/>
        <end position="146"/>
    </location>
</feature>
<proteinExistence type="inferred from homology"/>
<dbReference type="InterPro" id="IPR016177">
    <property type="entry name" value="DNA-bd_dom_sf"/>
</dbReference>
<evidence type="ECO:0000259" key="9">
    <source>
        <dbReference type="PROSITE" id="PS51032"/>
    </source>
</evidence>
<comment type="subcellular location">
    <subcellularLocation>
        <location evidence="1">Nucleus</location>
    </subcellularLocation>
</comment>
<comment type="caution">
    <text evidence="10">The sequence shown here is derived from an EMBL/GenBank/DDBJ whole genome shotgun (WGS) entry which is preliminary data.</text>
</comment>
<dbReference type="InterPro" id="IPR001471">
    <property type="entry name" value="AP2/ERF_dom"/>
</dbReference>
<dbReference type="PROSITE" id="PS51032">
    <property type="entry name" value="AP2_ERF"/>
    <property type="match status" value="1"/>
</dbReference>
<dbReference type="SUPFAM" id="SSF54171">
    <property type="entry name" value="DNA-binding domain"/>
    <property type="match status" value="1"/>
</dbReference>
<dbReference type="FunFam" id="3.30.730.10:FF:000001">
    <property type="entry name" value="Ethylene-responsive transcription factor 2"/>
    <property type="match status" value="1"/>
</dbReference>
<evidence type="ECO:0000256" key="7">
    <source>
        <dbReference type="ARBA" id="ARBA00024343"/>
    </source>
</evidence>
<dbReference type="PRINTS" id="PR00367">
    <property type="entry name" value="ETHRSPELEMNT"/>
</dbReference>
<dbReference type="Proteomes" id="UP000825935">
    <property type="component" value="Chromosome 12"/>
</dbReference>
<dbReference type="PANTHER" id="PTHR31985">
    <property type="entry name" value="ETHYLENE-RESPONSIVE TRANSCRIPTION FACTOR ERF042-RELATED"/>
    <property type="match status" value="1"/>
</dbReference>
<dbReference type="GO" id="GO:0003677">
    <property type="term" value="F:DNA binding"/>
    <property type="evidence" value="ECO:0007669"/>
    <property type="project" value="UniProtKB-KW"/>
</dbReference>
<feature type="compositionally biased region" description="Low complexity" evidence="8">
    <location>
        <begin position="18"/>
        <end position="29"/>
    </location>
</feature>
<dbReference type="EMBL" id="CM035417">
    <property type="protein sequence ID" value="KAH7423531.1"/>
    <property type="molecule type" value="Genomic_DNA"/>
</dbReference>
<dbReference type="GO" id="GO:0003700">
    <property type="term" value="F:DNA-binding transcription factor activity"/>
    <property type="evidence" value="ECO:0007669"/>
    <property type="project" value="InterPro"/>
</dbReference>
<evidence type="ECO:0000256" key="3">
    <source>
        <dbReference type="ARBA" id="ARBA00023125"/>
    </source>
</evidence>
<keyword evidence="2" id="KW-0805">Transcription regulation</keyword>
<feature type="domain" description="AP2/ERF" evidence="9">
    <location>
        <begin position="35"/>
        <end position="92"/>
    </location>
</feature>
<name>A0A8T2TJH2_CERRI</name>
<feature type="region of interest" description="Disordered" evidence="8">
    <location>
        <begin position="128"/>
        <end position="186"/>
    </location>
</feature>
<dbReference type="PANTHER" id="PTHR31985:SF273">
    <property type="entry name" value="ETHYLENE-RESPONSIVE TRANSCRIPTION FACTOR ERF017"/>
    <property type="match status" value="1"/>
</dbReference>
<dbReference type="InterPro" id="IPR051032">
    <property type="entry name" value="AP2/ERF_TF_ERF_subfamily"/>
</dbReference>